<proteinExistence type="predicted"/>
<accession>A0A0A9E1V6</accession>
<evidence type="ECO:0000313" key="1">
    <source>
        <dbReference type="EMBL" id="JAD92988.1"/>
    </source>
</evidence>
<dbReference type="EMBL" id="GBRH01204907">
    <property type="protein sequence ID" value="JAD92988.1"/>
    <property type="molecule type" value="Transcribed_RNA"/>
</dbReference>
<dbReference type="AlphaFoldDB" id="A0A0A9E1V6"/>
<reference evidence="1" key="2">
    <citation type="journal article" date="2015" name="Data Brief">
        <title>Shoot transcriptome of the giant reed, Arundo donax.</title>
        <authorList>
            <person name="Barrero R.A."/>
            <person name="Guerrero F.D."/>
            <person name="Moolhuijzen P."/>
            <person name="Goolsby J.A."/>
            <person name="Tidwell J."/>
            <person name="Bellgard S.E."/>
            <person name="Bellgard M.I."/>
        </authorList>
    </citation>
    <scope>NUCLEOTIDE SEQUENCE</scope>
    <source>
        <tissue evidence="1">Shoot tissue taken approximately 20 cm above the soil surface</tissue>
    </source>
</reference>
<name>A0A0A9E1V6_ARUDO</name>
<protein>
    <submittedName>
        <fullName evidence="1">Uncharacterized protein</fullName>
    </submittedName>
</protein>
<organism evidence="1">
    <name type="scientific">Arundo donax</name>
    <name type="common">Giant reed</name>
    <name type="synonym">Donax arundinaceus</name>
    <dbReference type="NCBI Taxonomy" id="35708"/>
    <lineage>
        <taxon>Eukaryota</taxon>
        <taxon>Viridiplantae</taxon>
        <taxon>Streptophyta</taxon>
        <taxon>Embryophyta</taxon>
        <taxon>Tracheophyta</taxon>
        <taxon>Spermatophyta</taxon>
        <taxon>Magnoliopsida</taxon>
        <taxon>Liliopsida</taxon>
        <taxon>Poales</taxon>
        <taxon>Poaceae</taxon>
        <taxon>PACMAD clade</taxon>
        <taxon>Arundinoideae</taxon>
        <taxon>Arundineae</taxon>
        <taxon>Arundo</taxon>
    </lineage>
</organism>
<reference evidence="1" key="1">
    <citation type="submission" date="2014-09" db="EMBL/GenBank/DDBJ databases">
        <authorList>
            <person name="Magalhaes I.L.F."/>
            <person name="Oliveira U."/>
            <person name="Santos F.R."/>
            <person name="Vidigal T.H.D.A."/>
            <person name="Brescovit A.D."/>
            <person name="Santos A.J."/>
        </authorList>
    </citation>
    <scope>NUCLEOTIDE SEQUENCE</scope>
    <source>
        <tissue evidence="1">Shoot tissue taken approximately 20 cm above the soil surface</tissue>
    </source>
</reference>
<sequence>MFVVLLKLKLQVVLIVAEVYTFPVDYLQHLCAVLPFIFRVLCIRYDGVVLDMLCVSIAVMDNCCTFF</sequence>